<dbReference type="InterPro" id="IPR004177">
    <property type="entry name" value="DDHD_dom"/>
</dbReference>
<accession>A0A0B1P4U7</accession>
<evidence type="ECO:0000313" key="3">
    <source>
        <dbReference type="Proteomes" id="UP000030854"/>
    </source>
</evidence>
<comment type="caution">
    <text evidence="2">The sequence shown here is derived from an EMBL/GenBank/DDBJ whole genome shotgun (WGS) entry which is preliminary data.</text>
</comment>
<dbReference type="Proteomes" id="UP000030854">
    <property type="component" value="Unassembled WGS sequence"/>
</dbReference>
<organism evidence="2 3">
    <name type="scientific">Uncinula necator</name>
    <name type="common">Grape powdery mildew</name>
    <dbReference type="NCBI Taxonomy" id="52586"/>
    <lineage>
        <taxon>Eukaryota</taxon>
        <taxon>Fungi</taxon>
        <taxon>Dikarya</taxon>
        <taxon>Ascomycota</taxon>
        <taxon>Pezizomycotina</taxon>
        <taxon>Leotiomycetes</taxon>
        <taxon>Erysiphales</taxon>
        <taxon>Erysiphaceae</taxon>
        <taxon>Erysiphe</taxon>
    </lineage>
</organism>
<dbReference type="STRING" id="52586.A0A0B1P4U7"/>
<dbReference type="PANTHER" id="PTHR23509">
    <property type="entry name" value="PA-PL1 PHOSPHOLIPASE FAMILY"/>
    <property type="match status" value="1"/>
</dbReference>
<dbReference type="GO" id="GO:0005737">
    <property type="term" value="C:cytoplasm"/>
    <property type="evidence" value="ECO:0007669"/>
    <property type="project" value="TreeGrafter"/>
</dbReference>
<dbReference type="PROSITE" id="PS51043">
    <property type="entry name" value="DDHD"/>
    <property type="match status" value="1"/>
</dbReference>
<evidence type="ECO:0000313" key="2">
    <source>
        <dbReference type="EMBL" id="KHJ33717.1"/>
    </source>
</evidence>
<dbReference type="SMART" id="SM01127">
    <property type="entry name" value="DDHD"/>
    <property type="match status" value="1"/>
</dbReference>
<dbReference type="AlphaFoldDB" id="A0A0B1P4U7"/>
<dbReference type="InterPro" id="IPR029058">
    <property type="entry name" value="AB_hydrolase_fold"/>
</dbReference>
<name>A0A0B1P4U7_UNCNE</name>
<evidence type="ECO:0000259" key="1">
    <source>
        <dbReference type="PROSITE" id="PS51043"/>
    </source>
</evidence>
<dbReference type="HOGENOM" id="CLU_002680_0_0_1"/>
<sequence length="1091" mass="123634">MSNSTSHRSYRGPIPGFDNELPELKAHFFYSSPLPIDDPLSAVPNTSGAEFKSMKFPLRPFSAVDSEALENAWQKLISNYDKSFPEIGQDSTSTIHDLYSNSWGNESARNFEHMSENDETGELDEDIGTERNKDNMIHAYLADQTRHYKSFSNTKLSLKLQNSENPISCKSQALISSDQSEGFSGNDGVNKSFEQNILNSIDIQESRNSALCVNSTDFFDDTYLNGKQFNLTKDKSNELILCKNNEIESQQDNNLTFHRIHSTNLKFSRDYKGGTKEYINQISSLAHNSVLHNQIQNPNEASLTGKNCPISSSNQEGTRAPKRYDSIFPNIDEGVRVTAGTTSCAPPVYTFKSDETGTTGKPFIKLPTRPCSPIECVQNVYKDEGINIKNQMRTNNPRNFSAQKSEKFSVDEPDIGGLSKVKEKKEIPSTSEVPVGISRLHLVRLPSLLMKPIYWLPVNDMASVTRGTWFYRNTMYPVEPAVANQLEFGYRELKPWSQTWKDELESALSVGAAGEEKITYRLWPSERQKFPNKEYQQLRLKISSNPYCAVRLFHGEIAAEGIANSEVKDQNLPEPKTNFKKYPTAQIIYKDTYNAFILKPNLQPSAYYGRRPLQKISKGMTIGIPVIRGFDWRMWDKFHPTKKAASIKYESYATLSKDASLPQINNSFLTVPKSNVQTTDLVLVVHGIGQKLSERVESFNFTHAINEFRRAMNVEMCNSSVRQVLRKDGFGIMVLPVNWRTNLSFEDGGLMKDDDHDHIKMDYSLRDVTQDSLPAVRQMISDVMLDIPYYMSKHKPKMIQAVIQEANRVYRLWCKNNRGFDKEGRVHLIAHSLGSVMVLEILSKQPTLIPKLDLDGENINSDYFDFKTTNCFFAGSPAGFFLLLEQAKLSPRRGSCKPDAENFNDKIVTDEAGTFGCMALDNIYNVMHYNDPIAYRLNATVDRKYAESLKEAQLPTTSVGLFGSIGRAMRSITPGIIPTQDILEDSEEPMNPLNTAHLPLNMEMEVHDFNREKIAEKKFNLLNDNGQIDWYMNSGRGPLEIQYINMLGAHSSYWMNSDFVRLVVIECGRKPGKTNTLTSMRAVKLTQFGKQ</sequence>
<proteinExistence type="predicted"/>
<dbReference type="GO" id="GO:0046872">
    <property type="term" value="F:metal ion binding"/>
    <property type="evidence" value="ECO:0007669"/>
    <property type="project" value="InterPro"/>
</dbReference>
<dbReference type="GO" id="GO:0004620">
    <property type="term" value="F:phospholipase activity"/>
    <property type="evidence" value="ECO:0007669"/>
    <property type="project" value="TreeGrafter"/>
</dbReference>
<keyword evidence="3" id="KW-1185">Reference proteome</keyword>
<dbReference type="InterPro" id="IPR058055">
    <property type="entry name" value="PA-PLA1"/>
</dbReference>
<gene>
    <name evidence="2" type="ORF">EV44_g2636</name>
</gene>
<dbReference type="PANTHER" id="PTHR23509:SF6">
    <property type="entry name" value="PHOSPHOLIPASE C1020.13C-RELATED"/>
    <property type="match status" value="1"/>
</dbReference>
<dbReference type="Pfam" id="PF02862">
    <property type="entry name" value="DDHD"/>
    <property type="match status" value="2"/>
</dbReference>
<protein>
    <submittedName>
        <fullName evidence="2">Putative ddhd domain protein</fullName>
    </submittedName>
</protein>
<dbReference type="EMBL" id="JNVN01001269">
    <property type="protein sequence ID" value="KHJ33717.1"/>
    <property type="molecule type" value="Genomic_DNA"/>
</dbReference>
<dbReference type="SUPFAM" id="SSF53474">
    <property type="entry name" value="alpha/beta-Hydrolases"/>
    <property type="match status" value="1"/>
</dbReference>
<feature type="domain" description="DDHD" evidence="1">
    <location>
        <begin position="864"/>
        <end position="1069"/>
    </location>
</feature>
<reference evidence="2 3" key="1">
    <citation type="journal article" date="2014" name="BMC Genomics">
        <title>Adaptive genomic structural variation in the grape powdery mildew pathogen, Erysiphe necator.</title>
        <authorList>
            <person name="Jones L."/>
            <person name="Riaz S."/>
            <person name="Morales-Cruz A."/>
            <person name="Amrine K.C."/>
            <person name="McGuire B."/>
            <person name="Gubler W.D."/>
            <person name="Walker M.A."/>
            <person name="Cantu D."/>
        </authorList>
    </citation>
    <scope>NUCLEOTIDE SEQUENCE [LARGE SCALE GENOMIC DNA]</scope>
    <source>
        <strain evidence="3">c</strain>
    </source>
</reference>